<dbReference type="InterPro" id="IPR056121">
    <property type="entry name" value="DUF7704"/>
</dbReference>
<keyword evidence="1" id="KW-1133">Transmembrane helix</keyword>
<protein>
    <recommendedName>
        <fullName evidence="2">DUF7704 domain-containing protein</fullName>
    </recommendedName>
</protein>
<keyword evidence="1" id="KW-0472">Membrane</keyword>
<gene>
    <name evidence="3" type="ORF">EK21DRAFT_57914</name>
</gene>
<evidence type="ECO:0000313" key="4">
    <source>
        <dbReference type="Proteomes" id="UP000799777"/>
    </source>
</evidence>
<feature type="domain" description="DUF7704" evidence="2">
    <location>
        <begin position="6"/>
        <end position="140"/>
    </location>
</feature>
<comment type="caution">
    <text evidence="3">The sequence shown here is derived from an EMBL/GenBank/DDBJ whole genome shotgun (WGS) entry which is preliminary data.</text>
</comment>
<dbReference type="PANTHER" id="PTHR37019">
    <property type="entry name" value="CHROMOSOME 1, WHOLE GENOME SHOTGUN SEQUENCE"/>
    <property type="match status" value="1"/>
</dbReference>
<feature type="non-terminal residue" evidence="3">
    <location>
        <position position="1"/>
    </location>
</feature>
<accession>A0A9P4LRL5</accession>
<evidence type="ECO:0000256" key="1">
    <source>
        <dbReference type="SAM" id="Phobius"/>
    </source>
</evidence>
<evidence type="ECO:0000313" key="3">
    <source>
        <dbReference type="EMBL" id="KAF2033857.1"/>
    </source>
</evidence>
<dbReference type="AlphaFoldDB" id="A0A9P4LRL5"/>
<feature type="transmembrane region" description="Helical" evidence="1">
    <location>
        <begin position="121"/>
        <end position="142"/>
    </location>
</feature>
<name>A0A9P4LRL5_9PLEO</name>
<dbReference type="OrthoDB" id="5313995at2759"/>
<reference evidence="3" key="1">
    <citation type="journal article" date="2020" name="Stud. Mycol.">
        <title>101 Dothideomycetes genomes: a test case for predicting lifestyles and emergence of pathogens.</title>
        <authorList>
            <person name="Haridas S."/>
            <person name="Albert R."/>
            <person name="Binder M."/>
            <person name="Bloem J."/>
            <person name="Labutti K."/>
            <person name="Salamov A."/>
            <person name="Andreopoulos B."/>
            <person name="Baker S."/>
            <person name="Barry K."/>
            <person name="Bills G."/>
            <person name="Bluhm B."/>
            <person name="Cannon C."/>
            <person name="Castanera R."/>
            <person name="Culley D."/>
            <person name="Daum C."/>
            <person name="Ezra D."/>
            <person name="Gonzalez J."/>
            <person name="Henrissat B."/>
            <person name="Kuo A."/>
            <person name="Liang C."/>
            <person name="Lipzen A."/>
            <person name="Lutzoni F."/>
            <person name="Magnuson J."/>
            <person name="Mondo S."/>
            <person name="Nolan M."/>
            <person name="Ohm R."/>
            <person name="Pangilinan J."/>
            <person name="Park H.-J."/>
            <person name="Ramirez L."/>
            <person name="Alfaro M."/>
            <person name="Sun H."/>
            <person name="Tritt A."/>
            <person name="Yoshinaga Y."/>
            <person name="Zwiers L.-H."/>
            <person name="Turgeon B."/>
            <person name="Goodwin S."/>
            <person name="Spatafora J."/>
            <person name="Crous P."/>
            <person name="Grigoriev I."/>
        </authorList>
    </citation>
    <scope>NUCLEOTIDE SEQUENCE</scope>
    <source>
        <strain evidence="3">CBS 110217</strain>
    </source>
</reference>
<proteinExistence type="predicted"/>
<keyword evidence="4" id="KW-1185">Reference proteome</keyword>
<dbReference type="Pfam" id="PF24803">
    <property type="entry name" value="DUF7704"/>
    <property type="match status" value="1"/>
</dbReference>
<dbReference type="Proteomes" id="UP000799777">
    <property type="component" value="Unassembled WGS sequence"/>
</dbReference>
<dbReference type="EMBL" id="ML978164">
    <property type="protein sequence ID" value="KAF2033857.1"/>
    <property type="molecule type" value="Genomic_DNA"/>
</dbReference>
<organism evidence="3 4">
    <name type="scientific">Setomelanomma holmii</name>
    <dbReference type="NCBI Taxonomy" id="210430"/>
    <lineage>
        <taxon>Eukaryota</taxon>
        <taxon>Fungi</taxon>
        <taxon>Dikarya</taxon>
        <taxon>Ascomycota</taxon>
        <taxon>Pezizomycotina</taxon>
        <taxon>Dothideomycetes</taxon>
        <taxon>Pleosporomycetidae</taxon>
        <taxon>Pleosporales</taxon>
        <taxon>Pleosporineae</taxon>
        <taxon>Phaeosphaeriaceae</taxon>
        <taxon>Setomelanomma</taxon>
    </lineage>
</organism>
<feature type="transmembrane region" description="Helical" evidence="1">
    <location>
        <begin position="59"/>
        <end position="77"/>
    </location>
</feature>
<evidence type="ECO:0000259" key="2">
    <source>
        <dbReference type="Pfam" id="PF24803"/>
    </source>
</evidence>
<sequence>TVLAPRIPAVYKIWHLWIEPLMALGGVYKLHWNPEEYFSYMPRTARYSPEARIICDQLASTYLMFAVIELLVLRVAYNLQTWKAVVFALTVCDAGHVYAAWAEMGTMDFFCPWLWQGKDTVTMVLTVAPLLLRIAFLLELGFRKDTHSNKA</sequence>
<keyword evidence="1" id="KW-0812">Transmembrane</keyword>
<dbReference type="PANTHER" id="PTHR37019:SF1">
    <property type="entry name" value="EXPERA DOMAIN-CONTAINING PROTEIN"/>
    <property type="match status" value="1"/>
</dbReference>
<feature type="transmembrane region" description="Helical" evidence="1">
    <location>
        <begin position="84"/>
        <end position="101"/>
    </location>
</feature>